<comment type="caution">
    <text evidence="2">The sequence shown here is derived from an EMBL/GenBank/DDBJ whole genome shotgun (WGS) entry which is preliminary data.</text>
</comment>
<sequence length="153" mass="16771">MNILTPDQQAFHPTTAQRRLDRYRALQAGLDATAVRGIATGASLDFDRADYALERLVKAQIEFAEAQLRATERHTAEEAIDPHEAPTRSHLSLNEAREASARSGNEAEDTSGDLDARSVRIACLRFATEHARGDAAIATAERMARFVLEGQVV</sequence>
<proteinExistence type="predicted"/>
<name>A0A245ZDT4_9SPHN</name>
<dbReference type="RefSeq" id="WP_088368299.1">
    <property type="nucleotide sequence ID" value="NZ_NBBI01000008.1"/>
</dbReference>
<feature type="region of interest" description="Disordered" evidence="1">
    <location>
        <begin position="73"/>
        <end position="112"/>
    </location>
</feature>
<protein>
    <submittedName>
        <fullName evidence="2">Uncharacterized protein</fullName>
    </submittedName>
</protein>
<gene>
    <name evidence="2" type="ORF">SPDO_29710</name>
</gene>
<dbReference type="Proteomes" id="UP000197290">
    <property type="component" value="Unassembled WGS sequence"/>
</dbReference>
<organism evidence="2 3">
    <name type="scientific">Sphingomonas dokdonensis</name>
    <dbReference type="NCBI Taxonomy" id="344880"/>
    <lineage>
        <taxon>Bacteria</taxon>
        <taxon>Pseudomonadati</taxon>
        <taxon>Pseudomonadota</taxon>
        <taxon>Alphaproteobacteria</taxon>
        <taxon>Sphingomonadales</taxon>
        <taxon>Sphingomonadaceae</taxon>
        <taxon>Sphingomonas</taxon>
    </lineage>
</organism>
<evidence type="ECO:0000256" key="1">
    <source>
        <dbReference type="SAM" id="MobiDB-lite"/>
    </source>
</evidence>
<feature type="compositionally biased region" description="Basic and acidic residues" evidence="1">
    <location>
        <begin position="73"/>
        <end position="87"/>
    </location>
</feature>
<dbReference type="OrthoDB" id="9129225at2"/>
<accession>A0A245ZDT4</accession>
<evidence type="ECO:0000313" key="3">
    <source>
        <dbReference type="Proteomes" id="UP000197290"/>
    </source>
</evidence>
<dbReference type="EMBL" id="NBBI01000008">
    <property type="protein sequence ID" value="OWK27888.1"/>
    <property type="molecule type" value="Genomic_DNA"/>
</dbReference>
<dbReference type="AlphaFoldDB" id="A0A245ZDT4"/>
<evidence type="ECO:0000313" key="2">
    <source>
        <dbReference type="EMBL" id="OWK27888.1"/>
    </source>
</evidence>
<keyword evidence="3" id="KW-1185">Reference proteome</keyword>
<reference evidence="2 3" key="1">
    <citation type="submission" date="2017-03" db="EMBL/GenBank/DDBJ databases">
        <title>Genome sequence of Sphingomonas dokdonensis DSM 21029.</title>
        <authorList>
            <person name="Poehlein A."/>
            <person name="Wuebbeler J.H."/>
            <person name="Steinbuechel A."/>
            <person name="Daniel R."/>
        </authorList>
    </citation>
    <scope>NUCLEOTIDE SEQUENCE [LARGE SCALE GENOMIC DNA]</scope>
    <source>
        <strain evidence="2 3">DSM 21029</strain>
    </source>
</reference>